<feature type="domain" description="MYND-type" evidence="9">
    <location>
        <begin position="49"/>
        <end position="87"/>
    </location>
</feature>
<dbReference type="InterPro" id="IPR046341">
    <property type="entry name" value="SET_dom_sf"/>
</dbReference>
<keyword evidence="11" id="KW-1185">Reference proteome</keyword>
<dbReference type="Ensembl" id="ENSOCUT00000057973.1">
    <property type="protein sequence ID" value="ENSOCUP00000041850.1"/>
    <property type="gene ID" value="ENSOCUG00000008229.4"/>
</dbReference>
<dbReference type="FunFam" id="6.10.140.2220:FF:000017">
    <property type="entry name" value="Histone-lysine N-methyltransferase SMYD3"/>
    <property type="match status" value="1"/>
</dbReference>
<dbReference type="InterPro" id="IPR002893">
    <property type="entry name" value="Znf_MYND"/>
</dbReference>
<keyword evidence="2" id="KW-0489">Methyltransferase</keyword>
<dbReference type="Proteomes" id="UP000001811">
    <property type="component" value="Chromosome 16"/>
</dbReference>
<evidence type="ECO:0000256" key="6">
    <source>
        <dbReference type="ARBA" id="ARBA00022833"/>
    </source>
</evidence>
<gene>
    <name evidence="10" type="primary">SMYD3</name>
</gene>
<dbReference type="EMBL" id="AAGW02026610">
    <property type="status" value="NOT_ANNOTATED_CDS"/>
    <property type="molecule type" value="Genomic_DNA"/>
</dbReference>
<dbReference type="GO" id="GO:0140999">
    <property type="term" value="F:histone H3K4 trimethyltransferase activity"/>
    <property type="evidence" value="ECO:0007669"/>
    <property type="project" value="UniProtKB-EC"/>
</dbReference>
<dbReference type="GO" id="GO:0032259">
    <property type="term" value="P:methylation"/>
    <property type="evidence" value="ECO:0007669"/>
    <property type="project" value="UniProtKB-KW"/>
</dbReference>
<evidence type="ECO:0000256" key="3">
    <source>
        <dbReference type="ARBA" id="ARBA00022691"/>
    </source>
</evidence>
<dbReference type="EMBL" id="AAGW02026612">
    <property type="status" value="NOT_ANNOTATED_CDS"/>
    <property type="molecule type" value="Genomic_DNA"/>
</dbReference>
<dbReference type="EMBL" id="AAGW02026609">
    <property type="status" value="NOT_ANNOTATED_CDS"/>
    <property type="molecule type" value="Genomic_DNA"/>
</dbReference>
<dbReference type="SUPFAM" id="SSF82199">
    <property type="entry name" value="SET domain"/>
    <property type="match status" value="1"/>
</dbReference>
<evidence type="ECO:0000259" key="9">
    <source>
        <dbReference type="PROSITE" id="PS50865"/>
    </source>
</evidence>
<dbReference type="PANTHER" id="PTHR12197">
    <property type="entry name" value="HISTONE-LYSINE N-METHYLTRANSFERASE SMYD"/>
    <property type="match status" value="1"/>
</dbReference>
<evidence type="ECO:0000313" key="11">
    <source>
        <dbReference type="Proteomes" id="UP000001811"/>
    </source>
</evidence>
<evidence type="ECO:0000256" key="8">
    <source>
        <dbReference type="PROSITE-ProRule" id="PRU00134"/>
    </source>
</evidence>
<evidence type="ECO:0000256" key="5">
    <source>
        <dbReference type="ARBA" id="ARBA00022771"/>
    </source>
</evidence>
<dbReference type="GeneTree" id="ENSGT00940000156766"/>
<evidence type="ECO:0000256" key="1">
    <source>
        <dbReference type="ARBA" id="ARBA00012182"/>
    </source>
</evidence>
<organism evidence="10 11">
    <name type="scientific">Oryctolagus cuniculus</name>
    <name type="common">Rabbit</name>
    <dbReference type="NCBI Taxonomy" id="9986"/>
    <lineage>
        <taxon>Eukaryota</taxon>
        <taxon>Metazoa</taxon>
        <taxon>Chordata</taxon>
        <taxon>Craniata</taxon>
        <taxon>Vertebrata</taxon>
        <taxon>Euteleostomi</taxon>
        <taxon>Mammalia</taxon>
        <taxon>Eutheria</taxon>
        <taxon>Euarchontoglires</taxon>
        <taxon>Glires</taxon>
        <taxon>Lagomorpha</taxon>
        <taxon>Leporidae</taxon>
        <taxon>Oryctolagus</taxon>
    </lineage>
</organism>
<keyword evidence="6" id="KW-0862">Zinc</keyword>
<evidence type="ECO:0000313" key="10">
    <source>
        <dbReference type="Ensembl" id="ENSOCUP00000041850.1"/>
    </source>
</evidence>
<dbReference type="EMBL" id="AAGW02026614">
    <property type="status" value="NOT_ANNOTATED_CDS"/>
    <property type="molecule type" value="Genomic_DNA"/>
</dbReference>
<dbReference type="EMBL" id="AAGW02026606">
    <property type="status" value="NOT_ANNOTATED_CDS"/>
    <property type="molecule type" value="Genomic_DNA"/>
</dbReference>
<dbReference type="PROSITE" id="PS01360">
    <property type="entry name" value="ZF_MYND_1"/>
    <property type="match status" value="1"/>
</dbReference>
<keyword evidence="3" id="KW-0949">S-adenosyl-L-methionine</keyword>
<reference evidence="10 11" key="1">
    <citation type="journal article" date="2011" name="Nature">
        <title>A high-resolution map of human evolutionary constraint using 29 mammals.</title>
        <authorList>
            <person name="Lindblad-Toh K."/>
            <person name="Garber M."/>
            <person name="Zuk O."/>
            <person name="Lin M.F."/>
            <person name="Parker B.J."/>
            <person name="Washietl S."/>
            <person name="Kheradpour P."/>
            <person name="Ernst J."/>
            <person name="Jordan G."/>
            <person name="Mauceli E."/>
            <person name="Ward L.D."/>
            <person name="Lowe C.B."/>
            <person name="Holloway A.K."/>
            <person name="Clamp M."/>
            <person name="Gnerre S."/>
            <person name="Alfoldi J."/>
            <person name="Beal K."/>
            <person name="Chang J."/>
            <person name="Clawson H."/>
            <person name="Cuff J."/>
            <person name="Di Palma F."/>
            <person name="Fitzgerald S."/>
            <person name="Flicek P."/>
            <person name="Guttman M."/>
            <person name="Hubisz M.J."/>
            <person name="Jaffe D.B."/>
            <person name="Jungreis I."/>
            <person name="Kent W.J."/>
            <person name="Kostka D."/>
            <person name="Lara M."/>
            <person name="Martins A.L."/>
            <person name="Massingham T."/>
            <person name="Moltke I."/>
            <person name="Raney B.J."/>
            <person name="Rasmussen M.D."/>
            <person name="Robinson J."/>
            <person name="Stark A."/>
            <person name="Vilella A.J."/>
            <person name="Wen J."/>
            <person name="Xie X."/>
            <person name="Zody M.C."/>
            <person name="Baldwin J."/>
            <person name="Bloom T."/>
            <person name="Chin C.W."/>
            <person name="Heiman D."/>
            <person name="Nicol R."/>
            <person name="Nusbaum C."/>
            <person name="Young S."/>
            <person name="Wilkinson J."/>
            <person name="Worley K.C."/>
            <person name="Kovar C.L."/>
            <person name="Muzny D.M."/>
            <person name="Gibbs R.A."/>
            <person name="Cree A."/>
            <person name="Dihn H.H."/>
            <person name="Fowler G."/>
            <person name="Jhangiani S."/>
            <person name="Joshi V."/>
            <person name="Lee S."/>
            <person name="Lewis L.R."/>
            <person name="Nazareth L.V."/>
            <person name="Okwuonu G."/>
            <person name="Santibanez J."/>
            <person name="Warren W.C."/>
            <person name="Mardis E.R."/>
            <person name="Weinstock G.M."/>
            <person name="Wilson R.K."/>
            <person name="Delehaunty K."/>
            <person name="Dooling D."/>
            <person name="Fronik C."/>
            <person name="Fulton L."/>
            <person name="Fulton B."/>
            <person name="Graves T."/>
            <person name="Minx P."/>
            <person name="Sodergren E."/>
            <person name="Birney E."/>
            <person name="Margulies E.H."/>
            <person name="Herrero J."/>
            <person name="Green E.D."/>
            <person name="Haussler D."/>
            <person name="Siepel A."/>
            <person name="Goldman N."/>
            <person name="Pollard K.S."/>
            <person name="Pedersen J.S."/>
            <person name="Lander E.S."/>
            <person name="Kellis M."/>
        </authorList>
    </citation>
    <scope>NUCLEOTIDE SEQUENCE [LARGE SCALE GENOMIC DNA]</scope>
    <source>
        <strain evidence="10 11">Thorbecke inbred</strain>
    </source>
</reference>
<accession>A0A5F9D818</accession>
<dbReference type="AlphaFoldDB" id="A0A5F9D818"/>
<keyword evidence="4" id="KW-0479">Metal-binding</keyword>
<protein>
    <recommendedName>
        <fullName evidence="1">[histone H3]-lysine(4) N-trimethyltransferase</fullName>
        <ecNumber evidence="1">2.1.1.354</ecNumber>
    </recommendedName>
</protein>
<dbReference type="PANTHER" id="PTHR12197:SF288">
    <property type="entry name" value="HISTONE-LYSINE N-METHYLTRANSFERASE SMYD3"/>
    <property type="match status" value="1"/>
</dbReference>
<evidence type="ECO:0000256" key="2">
    <source>
        <dbReference type="ARBA" id="ARBA00022603"/>
    </source>
</evidence>
<reference evidence="10" key="2">
    <citation type="submission" date="2025-08" db="UniProtKB">
        <authorList>
            <consortium name="Ensembl"/>
        </authorList>
    </citation>
    <scope>IDENTIFICATION</scope>
    <source>
        <strain evidence="10">Thorbecke</strain>
    </source>
</reference>
<comment type="catalytic activity">
    <reaction evidence="7">
        <text>L-lysyl(4)-[histone H3] + 3 S-adenosyl-L-methionine = N(6),N(6),N(6)-trimethyl-L-lysyl(4)-[histone H3] + 3 S-adenosyl-L-homocysteine + 3 H(+)</text>
        <dbReference type="Rhea" id="RHEA:60260"/>
        <dbReference type="Rhea" id="RHEA-COMP:15537"/>
        <dbReference type="Rhea" id="RHEA-COMP:15547"/>
        <dbReference type="ChEBI" id="CHEBI:15378"/>
        <dbReference type="ChEBI" id="CHEBI:29969"/>
        <dbReference type="ChEBI" id="CHEBI:57856"/>
        <dbReference type="ChEBI" id="CHEBI:59789"/>
        <dbReference type="ChEBI" id="CHEBI:61961"/>
        <dbReference type="EC" id="2.1.1.354"/>
    </reaction>
</comment>
<dbReference type="Gene3D" id="2.170.270.10">
    <property type="entry name" value="SET domain"/>
    <property type="match status" value="1"/>
</dbReference>
<dbReference type="InterPro" id="IPR050869">
    <property type="entry name" value="H3K4_H4K5_MeTrfase"/>
</dbReference>
<name>A0A5F9D818_RABIT</name>
<reference evidence="10" key="3">
    <citation type="submission" date="2025-09" db="UniProtKB">
        <authorList>
            <consortium name="Ensembl"/>
        </authorList>
    </citation>
    <scope>IDENTIFICATION</scope>
    <source>
        <strain evidence="10">Thorbecke</strain>
    </source>
</reference>
<proteinExistence type="predicted"/>
<evidence type="ECO:0000256" key="7">
    <source>
        <dbReference type="ARBA" id="ARBA00047571"/>
    </source>
</evidence>
<dbReference type="EMBL" id="AAGW02026613">
    <property type="status" value="NOT_ANNOTATED_CDS"/>
    <property type="molecule type" value="Genomic_DNA"/>
</dbReference>
<dbReference type="EMBL" id="AAGW02026607">
    <property type="status" value="NOT_ANNOTATED_CDS"/>
    <property type="molecule type" value="Genomic_DNA"/>
</dbReference>
<dbReference type="EMBL" id="AAGW02026611">
    <property type="status" value="NOT_ANNOTATED_CDS"/>
    <property type="molecule type" value="Genomic_DNA"/>
</dbReference>
<dbReference type="Pfam" id="PF01753">
    <property type="entry name" value="zf-MYND"/>
    <property type="match status" value="1"/>
</dbReference>
<dbReference type="Gene3D" id="6.10.140.2220">
    <property type="match status" value="1"/>
</dbReference>
<dbReference type="Gene3D" id="1.10.220.160">
    <property type="match status" value="1"/>
</dbReference>
<sequence length="229" mass="26068">MEPLKVEKFATAHRGNGLRAVVPLRPGELLFRSDPLAYTVCKGSRGVVCDRCLLGKEKLMRCSQCRVAKYCSAKCQKKAWPDHKRECKCLKSCKPRYPPDSVRLLGRVVFKLMEEIPSESEKLYTFYDLESNINKLTEDKKEGLRQLAMTFQHFMREEIQDASQLPPSFDIFEAFAKVLCSGLIKLQNNSCSLSSFPLVYFEQTTCSHRCCEWKGSSAVCQKVSPSEMA</sequence>
<keyword evidence="5 8" id="KW-0863">Zinc-finger</keyword>
<dbReference type="EMBL" id="AAGW02026608">
    <property type="status" value="NOT_ANNOTATED_CDS"/>
    <property type="molecule type" value="Genomic_DNA"/>
</dbReference>
<dbReference type="GO" id="GO:0008270">
    <property type="term" value="F:zinc ion binding"/>
    <property type="evidence" value="ECO:0007669"/>
    <property type="project" value="UniProtKB-KW"/>
</dbReference>
<keyword evidence="2" id="KW-0808">Transferase</keyword>
<dbReference type="GO" id="GO:0005634">
    <property type="term" value="C:nucleus"/>
    <property type="evidence" value="ECO:0007669"/>
    <property type="project" value="TreeGrafter"/>
</dbReference>
<dbReference type="PROSITE" id="PS50865">
    <property type="entry name" value="ZF_MYND_2"/>
    <property type="match status" value="1"/>
</dbReference>
<evidence type="ECO:0000256" key="4">
    <source>
        <dbReference type="ARBA" id="ARBA00022723"/>
    </source>
</evidence>
<dbReference type="Bgee" id="ENSOCUG00000008229">
    <property type="expression patterns" value="Expressed in testis and 15 other cell types or tissues"/>
</dbReference>
<dbReference type="EC" id="2.1.1.354" evidence="1"/>
<dbReference type="EMBL" id="AAGW02026615">
    <property type="status" value="NOT_ANNOTATED_CDS"/>
    <property type="molecule type" value="Genomic_DNA"/>
</dbReference>
<dbReference type="FunFam" id="1.10.220.160:FF:000003">
    <property type="entry name" value="Histone-lysine N-methyltransferase SMYD3"/>
    <property type="match status" value="1"/>
</dbReference>